<dbReference type="STRING" id="158441.A0A226EZ15"/>
<protein>
    <submittedName>
        <fullName evidence="3">Regulator of G-protein signaling 20</fullName>
    </submittedName>
</protein>
<organism evidence="3 4">
    <name type="scientific">Folsomia candida</name>
    <name type="common">Springtail</name>
    <dbReference type="NCBI Taxonomy" id="158441"/>
    <lineage>
        <taxon>Eukaryota</taxon>
        <taxon>Metazoa</taxon>
        <taxon>Ecdysozoa</taxon>
        <taxon>Arthropoda</taxon>
        <taxon>Hexapoda</taxon>
        <taxon>Collembola</taxon>
        <taxon>Entomobryomorpha</taxon>
        <taxon>Isotomoidea</taxon>
        <taxon>Isotomidae</taxon>
        <taxon>Proisotominae</taxon>
        <taxon>Folsomia</taxon>
    </lineage>
</organism>
<feature type="compositionally biased region" description="Basic and acidic residues" evidence="1">
    <location>
        <begin position="1"/>
        <end position="10"/>
    </location>
</feature>
<dbReference type="OrthoDB" id="10266999at2759"/>
<accession>A0A226EZ15</accession>
<comment type="caution">
    <text evidence="3">The sequence shown here is derived from an EMBL/GenBank/DDBJ whole genome shotgun (WGS) entry which is preliminary data.</text>
</comment>
<evidence type="ECO:0000313" key="4">
    <source>
        <dbReference type="Proteomes" id="UP000198287"/>
    </source>
</evidence>
<name>A0A226EZ15_FOLCA</name>
<dbReference type="Gene3D" id="1.10.167.10">
    <property type="entry name" value="Regulator of G-protein Signalling 4, domain 2"/>
    <property type="match status" value="1"/>
</dbReference>
<keyword evidence="4" id="KW-1185">Reference proteome</keyword>
<evidence type="ECO:0000259" key="2">
    <source>
        <dbReference type="PROSITE" id="PS50132"/>
    </source>
</evidence>
<feature type="region of interest" description="Disordered" evidence="1">
    <location>
        <begin position="1"/>
        <end position="119"/>
    </location>
</feature>
<dbReference type="InterPro" id="IPR044926">
    <property type="entry name" value="RGS_subdomain_2"/>
</dbReference>
<reference evidence="3 4" key="1">
    <citation type="submission" date="2015-12" db="EMBL/GenBank/DDBJ databases">
        <title>The genome of Folsomia candida.</title>
        <authorList>
            <person name="Faddeeva A."/>
            <person name="Derks M.F."/>
            <person name="Anvar Y."/>
            <person name="Smit S."/>
            <person name="Van Straalen N."/>
            <person name="Roelofs D."/>
        </authorList>
    </citation>
    <scope>NUCLEOTIDE SEQUENCE [LARGE SCALE GENOMIC DNA]</scope>
    <source>
        <strain evidence="3 4">VU population</strain>
        <tissue evidence="3">Whole body</tissue>
    </source>
</reference>
<dbReference type="PANTHER" id="PTHR10845:SF192">
    <property type="entry name" value="DOUBLE HIT, ISOFORM B"/>
    <property type="match status" value="1"/>
</dbReference>
<dbReference type="Pfam" id="PF00615">
    <property type="entry name" value="RGS"/>
    <property type="match status" value="1"/>
</dbReference>
<dbReference type="Proteomes" id="UP000198287">
    <property type="component" value="Unassembled WGS sequence"/>
</dbReference>
<dbReference type="InterPro" id="IPR016137">
    <property type="entry name" value="RGS"/>
</dbReference>
<dbReference type="FunFam" id="1.10.167.10:FF:000001">
    <property type="entry name" value="Putative regulator of g-protein signaling 12"/>
    <property type="match status" value="1"/>
</dbReference>
<feature type="domain" description="RGS" evidence="2">
    <location>
        <begin position="247"/>
        <end position="363"/>
    </location>
</feature>
<dbReference type="SMART" id="SM00315">
    <property type="entry name" value="RGS"/>
    <property type="match status" value="1"/>
</dbReference>
<dbReference type="InterPro" id="IPR036305">
    <property type="entry name" value="RGS_sf"/>
</dbReference>
<evidence type="ECO:0000313" key="3">
    <source>
        <dbReference type="EMBL" id="OXA62779.1"/>
    </source>
</evidence>
<gene>
    <name evidence="3" type="ORF">Fcan01_03494</name>
</gene>
<dbReference type="AlphaFoldDB" id="A0A226EZ15"/>
<feature type="compositionally biased region" description="Low complexity" evidence="1">
    <location>
        <begin position="41"/>
        <end position="55"/>
    </location>
</feature>
<evidence type="ECO:0000256" key="1">
    <source>
        <dbReference type="SAM" id="MobiDB-lite"/>
    </source>
</evidence>
<dbReference type="PROSITE" id="PS50132">
    <property type="entry name" value="RGS"/>
    <property type="match status" value="1"/>
</dbReference>
<feature type="compositionally biased region" description="Gly residues" evidence="1">
    <location>
        <begin position="18"/>
        <end position="28"/>
    </location>
</feature>
<feature type="region of interest" description="Disordered" evidence="1">
    <location>
        <begin position="364"/>
        <end position="406"/>
    </location>
</feature>
<dbReference type="PRINTS" id="PR01301">
    <property type="entry name" value="RGSPROTEIN"/>
</dbReference>
<dbReference type="PANTHER" id="PTHR10845">
    <property type="entry name" value="REGULATOR OF G PROTEIN SIGNALING"/>
    <property type="match status" value="1"/>
</dbReference>
<proteinExistence type="predicted"/>
<dbReference type="EMBL" id="LNIX01000001">
    <property type="protein sequence ID" value="OXA62779.1"/>
    <property type="molecule type" value="Genomic_DNA"/>
</dbReference>
<feature type="compositionally biased region" description="Low complexity" evidence="1">
    <location>
        <begin position="389"/>
        <end position="399"/>
    </location>
</feature>
<dbReference type="SUPFAM" id="SSF48097">
    <property type="entry name" value="Regulator of G-protein signaling, RGS"/>
    <property type="match status" value="1"/>
</dbReference>
<sequence length="406" mass="43725">MTKESEKGLKESINGDNDGSGGGSGGCGSSARGRSKIVTDSSSSEGVVVVVSSSGTSGGSGKENKQQQTMPSSEPSRRVSLGEPVGLPSEHLLPQPPSKSHPTSKEAAEDSSAQQKNGLKRQNSGRQKCRCWCCCCTCSWRKGGAVCVLCAISNKLVVGSGTFDILSSCPLIHPSSRSPLLPHLIVPVSIGHIVRLDDKMSRVSVNFGCFPSLALKNSEPKGGKEAESDLICDPDPPLEEIRSWGDSFDKLMRNSGGRKVFRDFLKCEYSEENILFWLACEELKKERSPEAIEEKARLIYEDYISILSPKEVSLDSRVRDVVNQNMRNPKPSTFDEAQLQIYTLMHRDSYPRFINSPLYKKLAQLNSTPTGGTPSGGPPPPLPGSHRGSIAIASSSPASRKQSAAS</sequence>